<feature type="domain" description="Nrap protein" evidence="17">
    <location>
        <begin position="1017"/>
        <end position="1139"/>
    </location>
</feature>
<organism evidence="18 19">
    <name type="scientific">Polyplax serrata</name>
    <name type="common">Common mouse louse</name>
    <dbReference type="NCBI Taxonomy" id="468196"/>
    <lineage>
        <taxon>Eukaryota</taxon>
        <taxon>Metazoa</taxon>
        <taxon>Ecdysozoa</taxon>
        <taxon>Arthropoda</taxon>
        <taxon>Hexapoda</taxon>
        <taxon>Insecta</taxon>
        <taxon>Pterygota</taxon>
        <taxon>Neoptera</taxon>
        <taxon>Paraneoptera</taxon>
        <taxon>Psocodea</taxon>
        <taxon>Troctomorpha</taxon>
        <taxon>Phthiraptera</taxon>
        <taxon>Anoplura</taxon>
        <taxon>Polyplacidae</taxon>
        <taxon>Polyplax</taxon>
    </lineage>
</organism>
<comment type="function">
    <text evidence="8">Part of the small subunit (SSU) processome, first precursor of the small eukaryotic ribosomal subunit. During the assembly of the SSU processome in the nucleolus, many ribosome biogenesis factors, an RNA chaperone and ribosomal proteins associate with the nascent pre-rRNA and work in concert to generate RNA folding, modifications, rearrangements and cleavage as well as targeted degradation of pre-ribosomal RNA by the RNA exosome.</text>
</comment>
<evidence type="ECO:0000256" key="3">
    <source>
        <dbReference type="ARBA" id="ARBA00006674"/>
    </source>
</evidence>
<name>A0AAN8SBV5_POLSC</name>
<comment type="caution">
    <text evidence="18">The sequence shown here is derived from an EMBL/GenBank/DDBJ whole genome shotgun (WGS) entry which is preliminary data.</text>
</comment>
<dbReference type="GO" id="GO:0032040">
    <property type="term" value="C:small-subunit processome"/>
    <property type="evidence" value="ECO:0007669"/>
    <property type="project" value="TreeGrafter"/>
</dbReference>
<keyword evidence="7 10" id="KW-0539">Nucleus</keyword>
<evidence type="ECO:0000256" key="7">
    <source>
        <dbReference type="ARBA" id="ARBA00023242"/>
    </source>
</evidence>
<dbReference type="GO" id="GO:0006364">
    <property type="term" value="P:rRNA processing"/>
    <property type="evidence" value="ECO:0007669"/>
    <property type="project" value="TreeGrafter"/>
</dbReference>
<evidence type="ECO:0000259" key="14">
    <source>
        <dbReference type="Pfam" id="PF17404"/>
    </source>
</evidence>
<dbReference type="InterPro" id="IPR005554">
    <property type="entry name" value="NOL6/Upt22"/>
</dbReference>
<feature type="region of interest" description="Disordered" evidence="11">
    <location>
        <begin position="1"/>
        <end position="71"/>
    </location>
</feature>
<evidence type="ECO:0000256" key="4">
    <source>
        <dbReference type="ARBA" id="ARBA00016437"/>
    </source>
</evidence>
<feature type="domain" description="Nrap protein" evidence="16">
    <location>
        <begin position="860"/>
        <end position="1015"/>
    </location>
</feature>
<dbReference type="Pfam" id="PF17407">
    <property type="entry name" value="Nrap_D6"/>
    <property type="match status" value="1"/>
</dbReference>
<dbReference type="Pfam" id="PF17405">
    <property type="entry name" value="Nrap_D4"/>
    <property type="match status" value="1"/>
</dbReference>
<feature type="domain" description="Nrap protein" evidence="12">
    <location>
        <begin position="187"/>
        <end position="324"/>
    </location>
</feature>
<comment type="similarity">
    <text evidence="3 10">Belongs to the NRAP family.</text>
</comment>
<feature type="domain" description="Nrap protein" evidence="14">
    <location>
        <begin position="475"/>
        <end position="629"/>
    </location>
</feature>
<dbReference type="GO" id="GO:0006409">
    <property type="term" value="P:tRNA export from nucleus"/>
    <property type="evidence" value="ECO:0007669"/>
    <property type="project" value="TreeGrafter"/>
</dbReference>
<evidence type="ECO:0000256" key="10">
    <source>
        <dbReference type="RuleBase" id="RU364032"/>
    </source>
</evidence>
<dbReference type="PANTHER" id="PTHR17972">
    <property type="entry name" value="NUCLEOLAR RNA-ASSOCIATED PROTEIN"/>
    <property type="match status" value="1"/>
</dbReference>
<evidence type="ECO:0000256" key="6">
    <source>
        <dbReference type="ARBA" id="ARBA00022884"/>
    </source>
</evidence>
<evidence type="ECO:0000256" key="1">
    <source>
        <dbReference type="ARBA" id="ARBA00004286"/>
    </source>
</evidence>
<evidence type="ECO:0000256" key="5">
    <source>
        <dbReference type="ARBA" id="ARBA00022454"/>
    </source>
</evidence>
<evidence type="ECO:0000259" key="13">
    <source>
        <dbReference type="Pfam" id="PF17403"/>
    </source>
</evidence>
<sequence>MSDGEEGDAGVGYESDTGFSSNASSDEVVEELERNPGKRQHSSDEEDELGGRSEKKVRKESMYKKLHKPPTAEELNHLRETQNLFHSNLFRMQIEEMLKEIQMKEKTKVQFETWFGKFCKTLLSLKDSNMKYNLGDEEWLKQYKIRVPISQTPHSTNGTFQFKKPCQVSLIGSYAINLVVGPKIVADVLVEVPESFFQKEDFLNCRYHRKRALYLCELVHSLQAYPNLVENFSFVNEEIDNLKPKLEIIPFGKFKKYISVVLHVCPERGSFKLNRFLPSKSNVRKRWLLKEPDNEKEMWPTPFYNSTVAADLIIHDNMLFLKETLLMHNNIKDGILLLKIWLHQRELDSSVGGFNGFLIALLVCYLLQIKKINVLMSSYQVFRVACNYLIGCDWTKNGITLCKTTDDANIPTMTQFHAHHKVVFVDATGYHNLCYAMSPFMFKRIQHEAKLALDCLNNQNVNSFQALFIAKVPFYHHFDHMVIFNNVELLENIADSYSSKETQLNYCTVTSHMVQESIMNLLVKGLGNRIKLMCFMLPRTNRWKIDKKYKRSVTLTIGFNLDSNNYFSIIDKALETETETFREFWGEKSELRRFQDGTITEAVVWKGRTLAEKRLICKEIITYLLKNKFGLELRDYQYVASQLDSQIGKDVEEASLLVIEAFDQLMKQLRDLNDLPLEVVNVHGISPVFRYTDVFPPVPQKQRPMFQKRNGSSRSLIIEDLNSCPPWISPINVTIKMAASSKWPDDLEGIRRIRAAFNIKIAQSLSSQYGIISEPLQDRIELIKNGFVFRIRIVYPNEIALLKRTVDPNGMVMYKDTEKSMRKEKESVDLPKLSSALHGYADLIWVDYYLFAMSRLYQEHNSFGSACCLVKRWISSHLLDSSHISEECIELLVASLYLRPQPHEPPCQPQVAFFRFLYLMATTNWNTECIVLNLNGELSREDISEIESMFNTKRQNLPPLFIATPNDRKKSVFTKNSPTPLILLRLIELCANALRIIEDRIYTTNLFDEKILFRPCLDSYDVIITVDDAFNPRKKIRPPQNQDHLSEYRQNIPISGFDPVALYLQELRDNYEEFALFFRDTYGGSVIALVWKPNALEGCEFKLPNMPGRIVNGKSKQLELNRNAILGDFWHLGKGLVKGMEVKMNGTFQKHCIFKENIE</sequence>
<dbReference type="Pfam" id="PF17403">
    <property type="entry name" value="Nrap_D2"/>
    <property type="match status" value="1"/>
</dbReference>
<dbReference type="FunFam" id="1.10.1410.10:FF:000005">
    <property type="entry name" value="Nucleolar protein 6"/>
    <property type="match status" value="1"/>
</dbReference>
<comment type="subcellular location">
    <subcellularLocation>
        <location evidence="1">Chromosome</location>
    </subcellularLocation>
    <subcellularLocation>
        <location evidence="2 10">Nucleus</location>
        <location evidence="2 10">Nucleolus</location>
    </subcellularLocation>
</comment>
<keyword evidence="6 10" id="KW-0694">RNA-binding</keyword>
<dbReference type="InterPro" id="IPR035370">
    <property type="entry name" value="Nrap_D5"/>
</dbReference>
<feature type="compositionally biased region" description="Basic and acidic residues" evidence="11">
    <location>
        <begin position="49"/>
        <end position="63"/>
    </location>
</feature>
<dbReference type="InterPro" id="IPR035369">
    <property type="entry name" value="Nrap_D4"/>
</dbReference>
<dbReference type="InterPro" id="IPR035367">
    <property type="entry name" value="Nrap_D2"/>
</dbReference>
<dbReference type="GO" id="GO:0003723">
    <property type="term" value="F:RNA binding"/>
    <property type="evidence" value="ECO:0007669"/>
    <property type="project" value="UniProtKB-KW"/>
</dbReference>
<dbReference type="Gene3D" id="1.10.1410.10">
    <property type="match status" value="2"/>
</dbReference>
<keyword evidence="5" id="KW-0158">Chromosome</keyword>
<dbReference type="InterPro" id="IPR035082">
    <property type="entry name" value="Nrap_D1"/>
</dbReference>
<dbReference type="GO" id="GO:0032545">
    <property type="term" value="C:CURI complex"/>
    <property type="evidence" value="ECO:0007669"/>
    <property type="project" value="TreeGrafter"/>
</dbReference>
<dbReference type="Pfam" id="PF17406">
    <property type="entry name" value="Nrap_D5"/>
    <property type="match status" value="1"/>
</dbReference>
<dbReference type="FunFam" id="1.10.1410.10:FF:000006">
    <property type="entry name" value="Nucleolar protein 6"/>
    <property type="match status" value="1"/>
</dbReference>
<evidence type="ECO:0000313" key="19">
    <source>
        <dbReference type="Proteomes" id="UP001372834"/>
    </source>
</evidence>
<dbReference type="Gene3D" id="3.30.70.3030">
    <property type="match status" value="1"/>
</dbReference>
<evidence type="ECO:0000259" key="16">
    <source>
        <dbReference type="Pfam" id="PF17406"/>
    </source>
</evidence>
<evidence type="ECO:0000259" key="12">
    <source>
        <dbReference type="Pfam" id="PF03813"/>
    </source>
</evidence>
<dbReference type="Pfam" id="PF17404">
    <property type="entry name" value="Nrap_D3"/>
    <property type="match status" value="1"/>
</dbReference>
<comment type="subunit">
    <text evidence="9">Part of the small subunit (SSU) processome, composed of more than 70 proteins and the RNA chaperone small nucleolar RNA (snoRNA) U3.</text>
</comment>
<dbReference type="SUPFAM" id="SSF81631">
    <property type="entry name" value="PAP/OAS1 substrate-binding domain"/>
    <property type="match status" value="1"/>
</dbReference>
<gene>
    <name evidence="18" type="ORF">RUM43_004301</name>
</gene>
<feature type="domain" description="Nrap protein" evidence="13">
    <location>
        <begin position="331"/>
        <end position="471"/>
    </location>
</feature>
<dbReference type="PANTHER" id="PTHR17972:SF0">
    <property type="entry name" value="NUCLEOLAR PROTEIN 6"/>
    <property type="match status" value="1"/>
</dbReference>
<evidence type="ECO:0000256" key="8">
    <source>
        <dbReference type="ARBA" id="ARBA00035000"/>
    </source>
</evidence>
<accession>A0AAN8SBV5</accession>
<dbReference type="InterPro" id="IPR035368">
    <property type="entry name" value="Nrap_D3"/>
</dbReference>
<evidence type="ECO:0000256" key="11">
    <source>
        <dbReference type="SAM" id="MobiDB-lite"/>
    </source>
</evidence>
<evidence type="ECO:0000256" key="2">
    <source>
        <dbReference type="ARBA" id="ARBA00004604"/>
    </source>
</evidence>
<evidence type="ECO:0000259" key="15">
    <source>
        <dbReference type="Pfam" id="PF17405"/>
    </source>
</evidence>
<dbReference type="GO" id="GO:0005694">
    <property type="term" value="C:chromosome"/>
    <property type="evidence" value="ECO:0007669"/>
    <property type="project" value="UniProtKB-SubCell"/>
</dbReference>
<dbReference type="Proteomes" id="UP001372834">
    <property type="component" value="Unassembled WGS sequence"/>
</dbReference>
<proteinExistence type="inferred from homology"/>
<dbReference type="EMBL" id="JAWJWE010000002">
    <property type="protein sequence ID" value="KAK6642799.1"/>
    <property type="molecule type" value="Genomic_DNA"/>
</dbReference>
<dbReference type="AlphaFoldDB" id="A0AAN8SBV5"/>
<dbReference type="Pfam" id="PF03813">
    <property type="entry name" value="Nrap"/>
    <property type="match status" value="1"/>
</dbReference>
<evidence type="ECO:0000313" key="18">
    <source>
        <dbReference type="EMBL" id="KAK6642799.1"/>
    </source>
</evidence>
<evidence type="ECO:0000259" key="17">
    <source>
        <dbReference type="Pfam" id="PF17407"/>
    </source>
</evidence>
<dbReference type="GO" id="GO:0034456">
    <property type="term" value="C:UTP-C complex"/>
    <property type="evidence" value="ECO:0007669"/>
    <property type="project" value="TreeGrafter"/>
</dbReference>
<reference evidence="18 19" key="1">
    <citation type="submission" date="2023-10" db="EMBL/GenBank/DDBJ databases">
        <title>Genomes of two closely related lineages of the louse Polyplax serrata with different host specificities.</title>
        <authorList>
            <person name="Martinu J."/>
            <person name="Tarabai H."/>
            <person name="Stefka J."/>
            <person name="Hypsa V."/>
        </authorList>
    </citation>
    <scope>NUCLEOTIDE SEQUENCE [LARGE SCALE GENOMIC DNA]</scope>
    <source>
        <strain evidence="18">HR10_N</strain>
    </source>
</reference>
<dbReference type="InterPro" id="IPR035371">
    <property type="entry name" value="Nrap_D6"/>
</dbReference>
<evidence type="ECO:0000256" key="9">
    <source>
        <dbReference type="ARBA" id="ARBA00035020"/>
    </source>
</evidence>
<protein>
    <recommendedName>
        <fullName evidence="4 10">Nucleolar protein 6</fullName>
    </recommendedName>
</protein>
<feature type="domain" description="Nrap protein" evidence="15">
    <location>
        <begin position="643"/>
        <end position="840"/>
    </location>
</feature>